<evidence type="ECO:0000313" key="1">
    <source>
        <dbReference type="EMBL" id="SDM37483.1"/>
    </source>
</evidence>
<gene>
    <name evidence="1" type="ORF">SAMN04488074_120130</name>
</gene>
<dbReference type="AlphaFoldDB" id="A0A1G9SPT6"/>
<proteinExistence type="predicted"/>
<dbReference type="Proteomes" id="UP000199682">
    <property type="component" value="Unassembled WGS sequence"/>
</dbReference>
<dbReference type="EMBL" id="FNET01000020">
    <property type="protein sequence ID" value="SDM37483.1"/>
    <property type="molecule type" value="Genomic_DNA"/>
</dbReference>
<organism evidence="1 2">
    <name type="scientific">Lentzea albidocapillata subsp. violacea</name>
    <dbReference type="NCBI Taxonomy" id="128104"/>
    <lineage>
        <taxon>Bacteria</taxon>
        <taxon>Bacillati</taxon>
        <taxon>Actinomycetota</taxon>
        <taxon>Actinomycetes</taxon>
        <taxon>Pseudonocardiales</taxon>
        <taxon>Pseudonocardiaceae</taxon>
        <taxon>Lentzea</taxon>
    </lineage>
</organism>
<sequence>MARLVMGPHRLARAVRTARLRRRVGRTARLRHRARSCACVSPGGSPSFARSLRAGLSLGGSPSIARPLPAVSALAVRQALSLPDLLCQLVSRDCQTSPLPWDAGEPKREGTLARACARRLVAHVLAGGRRQWVQRAARPAGRGRRRSRRLCRWGWGLGRVRRRWGWRRRLLWLLRARGRAGGARRCAAVRGRALRRARWGAGGGGDPGGCRGSAQRVFAGRSVDRHAYQHAEQR</sequence>
<name>A0A1G9SPT6_9PSEU</name>
<accession>A0A1G9SPT6</accession>
<protein>
    <submittedName>
        <fullName evidence="1">Uncharacterized protein</fullName>
    </submittedName>
</protein>
<reference evidence="2" key="1">
    <citation type="submission" date="2016-10" db="EMBL/GenBank/DDBJ databases">
        <authorList>
            <person name="Varghese N."/>
            <person name="Submissions S."/>
        </authorList>
    </citation>
    <scope>NUCLEOTIDE SEQUENCE [LARGE SCALE GENOMIC DNA]</scope>
    <source>
        <strain evidence="2">DSM 44796</strain>
    </source>
</reference>
<evidence type="ECO:0000313" key="2">
    <source>
        <dbReference type="Proteomes" id="UP000199682"/>
    </source>
</evidence>